<feature type="transmembrane region" description="Helical" evidence="9">
    <location>
        <begin position="322"/>
        <end position="343"/>
    </location>
</feature>
<feature type="transmembrane region" description="Helical" evidence="9">
    <location>
        <begin position="243"/>
        <end position="266"/>
    </location>
</feature>
<comment type="caution">
    <text evidence="10">The sequence shown here is derived from an EMBL/GenBank/DDBJ whole genome shotgun (WGS) entry which is preliminary data.</text>
</comment>
<evidence type="ECO:0000256" key="9">
    <source>
        <dbReference type="SAM" id="Phobius"/>
    </source>
</evidence>
<reference evidence="10 11" key="1">
    <citation type="submission" date="2023-10" db="EMBL/GenBank/DDBJ databases">
        <title>Development of a sustainable strategy for remediation of hydrocarbon-contaminated territories based on the waste exchange concept.</title>
        <authorList>
            <person name="Krivoruchko A."/>
        </authorList>
    </citation>
    <scope>NUCLEOTIDE SEQUENCE [LARGE SCALE GENOMIC DNA]</scope>
    <source>
        <strain evidence="10 11">IEGM 1203</strain>
    </source>
</reference>
<organism evidence="10 11">
    <name type="scientific">Rhodococcus globerulus</name>
    <dbReference type="NCBI Taxonomy" id="33008"/>
    <lineage>
        <taxon>Bacteria</taxon>
        <taxon>Bacillati</taxon>
        <taxon>Actinomycetota</taxon>
        <taxon>Actinomycetes</taxon>
        <taxon>Mycobacteriales</taxon>
        <taxon>Nocardiaceae</taxon>
        <taxon>Rhodococcus</taxon>
    </lineage>
</organism>
<feature type="transmembrane region" description="Helical" evidence="9">
    <location>
        <begin position="125"/>
        <end position="147"/>
    </location>
</feature>
<protein>
    <submittedName>
        <fullName evidence="10">ABC transporter permease</fullName>
    </submittedName>
</protein>
<feature type="transmembrane region" description="Helical" evidence="9">
    <location>
        <begin position="154"/>
        <end position="173"/>
    </location>
</feature>
<sequence>MTNSTPTKSATGPSDIQSIGGAPGTASPRGPNLLSKIAHALSPTRVSALYVSIFALVVFAFWIPNLFYTETTLKSILYQQAVTAIVALAFLIPYTTHNFDLTVGVMVGVSALTSTWLMTNGGLPWPAAIVVALLFCAVIGMLNGVLVTVIRIESVIATIATMSMIEALGTAAFEGKQVFGLPTGFLSLAQTEVFGISIVFFYLIAIAIVLWYILRHTPLGRYLYAIGGNTEAARLAGVRVQRLVFSSFVASAVLAGIAGVLVASRVGTGDFAVGQSYLFPAAAAMFFGSTQVKPGTYNVWGTLLAVYTLAIVVKGLELGGAPFWVTEVANGVALLIAVGIQAVRQTRNGGGPARWLASKLGSRSAAG</sequence>
<accession>A0ABU4C3Q9</accession>
<name>A0ABU4C3Q9_RHOGO</name>
<dbReference type="InterPro" id="IPR001851">
    <property type="entry name" value="ABC_transp_permease"/>
</dbReference>
<gene>
    <name evidence="10" type="ORF">R3Q16_31410</name>
</gene>
<comment type="subcellular location">
    <subcellularLocation>
        <location evidence="1">Cell membrane</location>
        <topology evidence="1">Multi-pass membrane protein</topology>
    </subcellularLocation>
</comment>
<dbReference type="PANTHER" id="PTHR32196:SF21">
    <property type="entry name" value="ABC TRANSPORTER PERMEASE PROTEIN YPHD-RELATED"/>
    <property type="match status" value="1"/>
</dbReference>
<feature type="transmembrane region" description="Helical" evidence="9">
    <location>
        <begin position="76"/>
        <end position="94"/>
    </location>
</feature>
<dbReference type="RefSeq" id="WP_317545599.1">
    <property type="nucleotide sequence ID" value="NZ_JAWLKB010000032.1"/>
</dbReference>
<feature type="region of interest" description="Disordered" evidence="8">
    <location>
        <begin position="1"/>
        <end position="26"/>
    </location>
</feature>
<dbReference type="CDD" id="cd06579">
    <property type="entry name" value="TM_PBP1_transp_AraH_like"/>
    <property type="match status" value="1"/>
</dbReference>
<keyword evidence="5 9" id="KW-0812">Transmembrane</keyword>
<feature type="transmembrane region" description="Helical" evidence="9">
    <location>
        <begin position="272"/>
        <end position="290"/>
    </location>
</feature>
<keyword evidence="7 9" id="KW-0472">Membrane</keyword>
<evidence type="ECO:0000256" key="4">
    <source>
        <dbReference type="ARBA" id="ARBA00022519"/>
    </source>
</evidence>
<evidence type="ECO:0000256" key="6">
    <source>
        <dbReference type="ARBA" id="ARBA00022989"/>
    </source>
</evidence>
<feature type="compositionally biased region" description="Polar residues" evidence="8">
    <location>
        <begin position="1"/>
        <end position="17"/>
    </location>
</feature>
<feature type="transmembrane region" description="Helical" evidence="9">
    <location>
        <begin position="297"/>
        <end position="316"/>
    </location>
</feature>
<dbReference type="Proteomes" id="UP001185927">
    <property type="component" value="Unassembled WGS sequence"/>
</dbReference>
<evidence type="ECO:0000256" key="8">
    <source>
        <dbReference type="SAM" id="MobiDB-lite"/>
    </source>
</evidence>
<feature type="transmembrane region" description="Helical" evidence="9">
    <location>
        <begin position="193"/>
        <end position="214"/>
    </location>
</feature>
<evidence type="ECO:0000256" key="5">
    <source>
        <dbReference type="ARBA" id="ARBA00022692"/>
    </source>
</evidence>
<dbReference type="PANTHER" id="PTHR32196">
    <property type="entry name" value="ABC TRANSPORTER PERMEASE PROTEIN YPHD-RELATED-RELATED"/>
    <property type="match status" value="1"/>
</dbReference>
<evidence type="ECO:0000256" key="2">
    <source>
        <dbReference type="ARBA" id="ARBA00022448"/>
    </source>
</evidence>
<keyword evidence="3" id="KW-1003">Cell membrane</keyword>
<keyword evidence="4" id="KW-0997">Cell inner membrane</keyword>
<keyword evidence="11" id="KW-1185">Reference proteome</keyword>
<evidence type="ECO:0000256" key="7">
    <source>
        <dbReference type="ARBA" id="ARBA00023136"/>
    </source>
</evidence>
<dbReference type="Pfam" id="PF02653">
    <property type="entry name" value="BPD_transp_2"/>
    <property type="match status" value="1"/>
</dbReference>
<evidence type="ECO:0000313" key="10">
    <source>
        <dbReference type="EMBL" id="MDV6271138.1"/>
    </source>
</evidence>
<feature type="transmembrane region" description="Helical" evidence="9">
    <location>
        <begin position="46"/>
        <end position="64"/>
    </location>
</feature>
<evidence type="ECO:0000313" key="11">
    <source>
        <dbReference type="Proteomes" id="UP001185927"/>
    </source>
</evidence>
<evidence type="ECO:0000256" key="3">
    <source>
        <dbReference type="ARBA" id="ARBA00022475"/>
    </source>
</evidence>
<proteinExistence type="predicted"/>
<evidence type="ECO:0000256" key="1">
    <source>
        <dbReference type="ARBA" id="ARBA00004651"/>
    </source>
</evidence>
<keyword evidence="2" id="KW-0813">Transport</keyword>
<dbReference type="EMBL" id="JAWLKB010000032">
    <property type="protein sequence ID" value="MDV6271138.1"/>
    <property type="molecule type" value="Genomic_DNA"/>
</dbReference>
<keyword evidence="6 9" id="KW-1133">Transmembrane helix</keyword>